<protein>
    <recommendedName>
        <fullName evidence="3">Bet v I/Major latex protein domain-containing protein</fullName>
    </recommendedName>
</protein>
<accession>A0ABQ7C6I0</accession>
<evidence type="ECO:0000313" key="1">
    <source>
        <dbReference type="EMBL" id="KAF3547795.1"/>
    </source>
</evidence>
<reference evidence="1 2" key="1">
    <citation type="journal article" date="2020" name="BMC Genomics">
        <title>Intraspecific diversification of the crop wild relative Brassica cretica Lam. using demographic model selection.</title>
        <authorList>
            <person name="Kioukis A."/>
            <person name="Michalopoulou V.A."/>
            <person name="Briers L."/>
            <person name="Pirintsos S."/>
            <person name="Studholme D.J."/>
            <person name="Pavlidis P."/>
            <person name="Sarris P.F."/>
        </authorList>
    </citation>
    <scope>NUCLEOTIDE SEQUENCE [LARGE SCALE GENOMIC DNA]</scope>
    <source>
        <strain evidence="2">cv. PFS-1207/04</strain>
    </source>
</reference>
<dbReference type="EMBL" id="QGKV02000832">
    <property type="protein sequence ID" value="KAF3547795.1"/>
    <property type="molecule type" value="Genomic_DNA"/>
</dbReference>
<proteinExistence type="predicted"/>
<keyword evidence="2" id="KW-1185">Reference proteome</keyword>
<gene>
    <name evidence="1" type="ORF">DY000_02007027</name>
</gene>
<evidence type="ECO:0000313" key="2">
    <source>
        <dbReference type="Proteomes" id="UP000266723"/>
    </source>
</evidence>
<comment type="caution">
    <text evidence="1">The sequence shown here is derived from an EMBL/GenBank/DDBJ whole genome shotgun (WGS) entry which is preliminary data.</text>
</comment>
<organism evidence="1 2">
    <name type="scientific">Brassica cretica</name>
    <name type="common">Mustard</name>
    <dbReference type="NCBI Taxonomy" id="69181"/>
    <lineage>
        <taxon>Eukaryota</taxon>
        <taxon>Viridiplantae</taxon>
        <taxon>Streptophyta</taxon>
        <taxon>Embryophyta</taxon>
        <taxon>Tracheophyta</taxon>
        <taxon>Spermatophyta</taxon>
        <taxon>Magnoliopsida</taxon>
        <taxon>eudicotyledons</taxon>
        <taxon>Gunneridae</taxon>
        <taxon>Pentapetalae</taxon>
        <taxon>rosids</taxon>
        <taxon>malvids</taxon>
        <taxon>Brassicales</taxon>
        <taxon>Brassicaceae</taxon>
        <taxon>Brassiceae</taxon>
        <taxon>Brassica</taxon>
    </lineage>
</organism>
<name>A0ABQ7C6I0_BRACR</name>
<sequence>MSKDHEMSLIFGRSFMATVGAIIDLPNKRVSFSNINKKIFYKAVPTRSQIRYASCISVVSGEQLKKFPKKELGDKSEIKEVLDGDSHTNTKELSVNAKVKEKFQKKRVKGWPTMTLISEKCDEKSIEYEVKCKDTSKPFSKVRAILTHELKEKGEAALSYSVTLAVTKDTHVDLEHPGISHLILQKFLDDQCYEKSIDYEVKCKDTSKPFSKVRAILTHELKEKGEAAVIVLLSRVLKLNMSDCGGQKAEKSEILQKFWVAETKHPALRKERPLQAMEHP</sequence>
<evidence type="ECO:0008006" key="3">
    <source>
        <dbReference type="Google" id="ProtNLM"/>
    </source>
</evidence>
<dbReference type="Proteomes" id="UP000266723">
    <property type="component" value="Unassembled WGS sequence"/>
</dbReference>